<keyword evidence="3" id="KW-1185">Reference proteome</keyword>
<sequence>MRDTIRDIEQLKYRYLRTLDLKDWDALEGTLTADVVASYGPKLSFTGRARLVAFLRTSLGPAIITVHQCHHPEITVAGDHARGTWYLHDQVIVLEQRLLLTGAAFYEDHYLREADGQWRIARTGYVRSYEATQSLDDVPSWRLTANRWG</sequence>
<accession>A0ABY7JZ45</accession>
<organism evidence="2 3">
    <name type="scientific">Jatrophihabitans cynanchi</name>
    <dbReference type="NCBI Taxonomy" id="2944128"/>
    <lineage>
        <taxon>Bacteria</taxon>
        <taxon>Bacillati</taxon>
        <taxon>Actinomycetota</taxon>
        <taxon>Actinomycetes</taxon>
        <taxon>Jatrophihabitantales</taxon>
        <taxon>Jatrophihabitantaceae</taxon>
        <taxon>Jatrophihabitans</taxon>
    </lineage>
</organism>
<dbReference type="RefSeq" id="WP_269444399.1">
    <property type="nucleotide sequence ID" value="NZ_CP097463.1"/>
</dbReference>
<evidence type="ECO:0000313" key="3">
    <source>
        <dbReference type="Proteomes" id="UP001164693"/>
    </source>
</evidence>
<gene>
    <name evidence="2" type="ORF">M6B22_03565</name>
</gene>
<dbReference type="Pfam" id="PF13577">
    <property type="entry name" value="SnoaL_4"/>
    <property type="match status" value="1"/>
</dbReference>
<dbReference type="InterPro" id="IPR037401">
    <property type="entry name" value="SnoaL-like"/>
</dbReference>
<dbReference type="CDD" id="cd00531">
    <property type="entry name" value="NTF2_like"/>
    <property type="match status" value="1"/>
</dbReference>
<feature type="domain" description="SnoaL-like" evidence="1">
    <location>
        <begin position="5"/>
        <end position="122"/>
    </location>
</feature>
<evidence type="ECO:0000259" key="1">
    <source>
        <dbReference type="Pfam" id="PF13577"/>
    </source>
</evidence>
<protein>
    <submittedName>
        <fullName evidence="2">Nuclear transport factor 2 family protein</fullName>
    </submittedName>
</protein>
<name>A0ABY7JZ45_9ACTN</name>
<dbReference type="SUPFAM" id="SSF54427">
    <property type="entry name" value="NTF2-like"/>
    <property type="match status" value="1"/>
</dbReference>
<dbReference type="Gene3D" id="3.10.450.50">
    <property type="match status" value="1"/>
</dbReference>
<dbReference type="InterPro" id="IPR032710">
    <property type="entry name" value="NTF2-like_dom_sf"/>
</dbReference>
<dbReference type="EMBL" id="CP097463">
    <property type="protein sequence ID" value="WAX57850.1"/>
    <property type="molecule type" value="Genomic_DNA"/>
</dbReference>
<evidence type="ECO:0000313" key="2">
    <source>
        <dbReference type="EMBL" id="WAX57850.1"/>
    </source>
</evidence>
<dbReference type="Proteomes" id="UP001164693">
    <property type="component" value="Chromosome"/>
</dbReference>
<proteinExistence type="predicted"/>
<reference evidence="2" key="1">
    <citation type="submission" date="2022-05" db="EMBL/GenBank/DDBJ databases">
        <title>Jatrophihabitans sp. SB3-54 whole genome sequence.</title>
        <authorList>
            <person name="Suh M.K."/>
            <person name="Eom M.K."/>
            <person name="Kim J.S."/>
            <person name="Kim H.S."/>
            <person name="Do H.E."/>
            <person name="Shin Y.K."/>
            <person name="Lee J.-S."/>
        </authorList>
    </citation>
    <scope>NUCLEOTIDE SEQUENCE</scope>
    <source>
        <strain evidence="2">SB3-54</strain>
    </source>
</reference>